<evidence type="ECO:0000313" key="1">
    <source>
        <dbReference type="Proteomes" id="UP000887578"/>
    </source>
</evidence>
<dbReference type="AlphaFoldDB" id="A0A914PZP8"/>
<protein>
    <submittedName>
        <fullName evidence="2">Uncharacterized protein</fullName>
    </submittedName>
</protein>
<proteinExistence type="predicted"/>
<accession>A0A914PZP8</accession>
<reference evidence="2" key="1">
    <citation type="submission" date="2022-11" db="UniProtKB">
        <authorList>
            <consortium name="WormBaseParasite"/>
        </authorList>
    </citation>
    <scope>IDENTIFICATION</scope>
</reference>
<keyword evidence="1" id="KW-1185">Reference proteome</keyword>
<organism evidence="1 2">
    <name type="scientific">Panagrolaimus davidi</name>
    <dbReference type="NCBI Taxonomy" id="227884"/>
    <lineage>
        <taxon>Eukaryota</taxon>
        <taxon>Metazoa</taxon>
        <taxon>Ecdysozoa</taxon>
        <taxon>Nematoda</taxon>
        <taxon>Chromadorea</taxon>
        <taxon>Rhabditida</taxon>
        <taxon>Tylenchina</taxon>
        <taxon>Panagrolaimomorpha</taxon>
        <taxon>Panagrolaimoidea</taxon>
        <taxon>Panagrolaimidae</taxon>
        <taxon>Panagrolaimus</taxon>
    </lineage>
</organism>
<evidence type="ECO:0000313" key="2">
    <source>
        <dbReference type="WBParaSite" id="PDA_v2.g24353.t1"/>
    </source>
</evidence>
<name>A0A914PZP8_9BILA</name>
<dbReference type="WBParaSite" id="PDA_v2.g24353.t1">
    <property type="protein sequence ID" value="PDA_v2.g24353.t1"/>
    <property type="gene ID" value="PDA_v2.g24353"/>
</dbReference>
<sequence length="138" mass="15700">MQSKKKQELSPDANFNLVDSIKADLAEIIPSVDFSRMTKKFLMNFVAAKGFLLTPAEFAKILHFKGYDNVDFVYELAEKQALKKQEIFPNENFSLTNSIKADLSGVISSTEWYKIEKCADFFVAKGIVTKVQALRMLY</sequence>
<dbReference type="Proteomes" id="UP000887578">
    <property type="component" value="Unplaced"/>
</dbReference>